<dbReference type="OrthoDB" id="9796817at2"/>
<comment type="similarity">
    <text evidence="1">Belongs to the bacterial solute-binding protein 5 family.</text>
</comment>
<dbReference type="CDD" id="cd08510">
    <property type="entry name" value="PBP2_Lactococcal_OppA_like"/>
    <property type="match status" value="1"/>
</dbReference>
<dbReference type="STRING" id="1121925.SAMN02746011_01000"/>
<proteinExistence type="inferred from homology"/>
<evidence type="ECO:0000313" key="6">
    <source>
        <dbReference type="EMBL" id="SJZ51130.1"/>
    </source>
</evidence>
<evidence type="ECO:0000313" key="7">
    <source>
        <dbReference type="Proteomes" id="UP000189941"/>
    </source>
</evidence>
<dbReference type="InterPro" id="IPR039424">
    <property type="entry name" value="SBP_5"/>
</dbReference>
<dbReference type="InterPro" id="IPR030678">
    <property type="entry name" value="Peptide/Ni-bd"/>
</dbReference>
<dbReference type="PIRSF" id="PIRSF002741">
    <property type="entry name" value="MppA"/>
    <property type="match status" value="1"/>
</dbReference>
<dbReference type="GO" id="GO:1904680">
    <property type="term" value="F:peptide transmembrane transporter activity"/>
    <property type="evidence" value="ECO:0007669"/>
    <property type="project" value="TreeGrafter"/>
</dbReference>
<dbReference type="PANTHER" id="PTHR30290">
    <property type="entry name" value="PERIPLASMIC BINDING COMPONENT OF ABC TRANSPORTER"/>
    <property type="match status" value="1"/>
</dbReference>
<feature type="signal peptide" evidence="4">
    <location>
        <begin position="1"/>
        <end position="22"/>
    </location>
</feature>
<dbReference type="GO" id="GO:0015833">
    <property type="term" value="P:peptide transport"/>
    <property type="evidence" value="ECO:0007669"/>
    <property type="project" value="TreeGrafter"/>
</dbReference>
<reference evidence="7" key="1">
    <citation type="submission" date="2017-02" db="EMBL/GenBank/DDBJ databases">
        <authorList>
            <person name="Varghese N."/>
            <person name="Submissions S."/>
        </authorList>
    </citation>
    <scope>NUCLEOTIDE SEQUENCE [LARGE SCALE GENOMIC DNA]</scope>
    <source>
        <strain evidence="7">DSM 15739</strain>
    </source>
</reference>
<keyword evidence="7" id="KW-1185">Reference proteome</keyword>
<feature type="domain" description="Solute-binding protein family 5" evidence="5">
    <location>
        <begin position="111"/>
        <end position="492"/>
    </location>
</feature>
<dbReference type="Pfam" id="PF00496">
    <property type="entry name" value="SBP_bac_5"/>
    <property type="match status" value="1"/>
</dbReference>
<dbReference type="Proteomes" id="UP000189941">
    <property type="component" value="Unassembled WGS sequence"/>
</dbReference>
<organism evidence="6 7">
    <name type="scientific">Globicatella sulfidifaciens DSM 15739</name>
    <dbReference type="NCBI Taxonomy" id="1121925"/>
    <lineage>
        <taxon>Bacteria</taxon>
        <taxon>Bacillati</taxon>
        <taxon>Bacillota</taxon>
        <taxon>Bacilli</taxon>
        <taxon>Lactobacillales</taxon>
        <taxon>Aerococcaceae</taxon>
        <taxon>Globicatella</taxon>
    </lineage>
</organism>
<keyword evidence="2" id="KW-0813">Transport</keyword>
<dbReference type="Gene3D" id="3.40.190.10">
    <property type="entry name" value="Periplasmic binding protein-like II"/>
    <property type="match status" value="1"/>
</dbReference>
<evidence type="ECO:0000259" key="5">
    <source>
        <dbReference type="Pfam" id="PF00496"/>
    </source>
</evidence>
<gene>
    <name evidence="6" type="ORF">SAMN02746011_01000</name>
</gene>
<name>A0A1T4L955_9LACT</name>
<sequence>MKKSLTKNFAVGASALAISSIAANSMVPFVSAQTNVQLNTTFENNEESIEGGVLRYALVSESPFAGVLNSMFYDGAPDGSIIDFFDEGLYGYDENFTIDDSGFAKIDFDVENKQVTITIPEGQKWDDGEDLTIDDVIFPYYVVGHPDYQGIRYGEDFENVVGMKDYHEGKSEEISGLERVDDHTLKVTYENFPNSMLQAGGGISSYIQPKHVFEGIEVKDMLDSEPVRQKPVGYGPFKVTSIIPGEAVTLEANEYYWKGRPKLDGVQVEVVNSSTSVAEMQAGNYDIAELPTDQYETYKDAENFQVLGTIGNSYTYIGFKLGTFENDEVVPDDSVVVADKAIRQAMAYAIDNDAIGERFYHGLRWRATSPVTPNFTAYFNDEIEGYNYDPEKAKQILADAGYTDADGDGFIEDKNGEPFTLGFASMAGGETAQPLAEYYMQAWAEIGINVQLVDGQLMEFNSFYDAIKADDPKIQIFQGAWGTGGDPNPTGLFGRNASFNYPRWATEENDKLLEVINSDESFDEEFRKKAFNDWQAYFMEELPLMPTLYRYSVVAVNNRVKGYDIQIGADTPWYDVTLTSENPY</sequence>
<accession>A0A1T4L955</accession>
<evidence type="ECO:0000256" key="3">
    <source>
        <dbReference type="ARBA" id="ARBA00022729"/>
    </source>
</evidence>
<keyword evidence="3 4" id="KW-0732">Signal</keyword>
<dbReference type="SUPFAM" id="SSF53850">
    <property type="entry name" value="Periplasmic binding protein-like II"/>
    <property type="match status" value="1"/>
</dbReference>
<protein>
    <submittedName>
        <fullName evidence="6">Peptide/nickel transport system substrate-binding protein</fullName>
    </submittedName>
</protein>
<feature type="chain" id="PRO_5039609535" evidence="4">
    <location>
        <begin position="23"/>
        <end position="584"/>
    </location>
</feature>
<evidence type="ECO:0000256" key="4">
    <source>
        <dbReference type="SAM" id="SignalP"/>
    </source>
</evidence>
<dbReference type="InterPro" id="IPR000914">
    <property type="entry name" value="SBP_5_dom"/>
</dbReference>
<dbReference type="Gene3D" id="3.10.105.10">
    <property type="entry name" value="Dipeptide-binding Protein, Domain 3"/>
    <property type="match status" value="1"/>
</dbReference>
<evidence type="ECO:0000256" key="2">
    <source>
        <dbReference type="ARBA" id="ARBA00022448"/>
    </source>
</evidence>
<dbReference type="AlphaFoldDB" id="A0A1T4L955"/>
<dbReference type="EMBL" id="FUWO01000007">
    <property type="protein sequence ID" value="SJZ51130.1"/>
    <property type="molecule type" value="Genomic_DNA"/>
</dbReference>
<dbReference type="GO" id="GO:0043190">
    <property type="term" value="C:ATP-binding cassette (ABC) transporter complex"/>
    <property type="evidence" value="ECO:0007669"/>
    <property type="project" value="InterPro"/>
</dbReference>
<dbReference type="PANTHER" id="PTHR30290:SF9">
    <property type="entry name" value="OLIGOPEPTIDE-BINDING PROTEIN APPA"/>
    <property type="match status" value="1"/>
</dbReference>
<dbReference type="RefSeq" id="WP_078755768.1">
    <property type="nucleotide sequence ID" value="NZ_FUWO01000007.1"/>
</dbReference>
<evidence type="ECO:0000256" key="1">
    <source>
        <dbReference type="ARBA" id="ARBA00005695"/>
    </source>
</evidence>
<dbReference type="GO" id="GO:0042597">
    <property type="term" value="C:periplasmic space"/>
    <property type="evidence" value="ECO:0007669"/>
    <property type="project" value="UniProtKB-ARBA"/>
</dbReference>